<proteinExistence type="predicted"/>
<feature type="compositionally biased region" description="Basic and acidic residues" evidence="1">
    <location>
        <begin position="217"/>
        <end position="232"/>
    </location>
</feature>
<reference evidence="2" key="1">
    <citation type="submission" date="2020-05" db="EMBL/GenBank/DDBJ databases">
        <title>WGS assembly of Panicum virgatum.</title>
        <authorList>
            <person name="Lovell J.T."/>
            <person name="Jenkins J."/>
            <person name="Shu S."/>
            <person name="Juenger T.E."/>
            <person name="Schmutz J."/>
        </authorList>
    </citation>
    <scope>NUCLEOTIDE SEQUENCE</scope>
    <source>
        <strain evidence="2">AP13</strain>
    </source>
</reference>
<evidence type="ECO:0000313" key="2">
    <source>
        <dbReference type="EMBL" id="KAG2600920.1"/>
    </source>
</evidence>
<accession>A0A8T0SQE2</accession>
<dbReference type="AlphaFoldDB" id="A0A8T0SQE2"/>
<feature type="region of interest" description="Disordered" evidence="1">
    <location>
        <begin position="189"/>
        <end position="232"/>
    </location>
</feature>
<sequence>MRKLARGWIGVGEGRSKEFRGGRRPAAALLATAALGGDGGGRCLAVELHGVEEVPFRGSIWTEGHRGRGSTVSSSGGDNGVGGGVFWHWGGLARLGKGRGADCEGGMPLGEAKGGGRARQGGEGVEEEQRRRARGLAVACSPGGLEGWARPARLGTTAARRRVAVLLSWRERQRQGAVRTACALKWRGVSGAARQRGGSEAASARVRARSSGRAGRGKWERERGERKRESTF</sequence>
<comment type="caution">
    <text evidence="2">The sequence shown here is derived from an EMBL/GenBank/DDBJ whole genome shotgun (WGS) entry which is preliminary data.</text>
</comment>
<dbReference type="EMBL" id="CM029045">
    <property type="protein sequence ID" value="KAG2600920.1"/>
    <property type="molecule type" value="Genomic_DNA"/>
</dbReference>
<feature type="region of interest" description="Disordered" evidence="1">
    <location>
        <begin position="106"/>
        <end position="130"/>
    </location>
</feature>
<organism evidence="2 3">
    <name type="scientific">Panicum virgatum</name>
    <name type="common">Blackwell switchgrass</name>
    <dbReference type="NCBI Taxonomy" id="38727"/>
    <lineage>
        <taxon>Eukaryota</taxon>
        <taxon>Viridiplantae</taxon>
        <taxon>Streptophyta</taxon>
        <taxon>Embryophyta</taxon>
        <taxon>Tracheophyta</taxon>
        <taxon>Spermatophyta</taxon>
        <taxon>Magnoliopsida</taxon>
        <taxon>Liliopsida</taxon>
        <taxon>Poales</taxon>
        <taxon>Poaceae</taxon>
        <taxon>PACMAD clade</taxon>
        <taxon>Panicoideae</taxon>
        <taxon>Panicodae</taxon>
        <taxon>Paniceae</taxon>
        <taxon>Panicinae</taxon>
        <taxon>Panicum</taxon>
        <taxon>Panicum sect. Hiantes</taxon>
    </lineage>
</organism>
<dbReference type="Proteomes" id="UP000823388">
    <property type="component" value="Chromosome 5K"/>
</dbReference>
<evidence type="ECO:0000256" key="1">
    <source>
        <dbReference type="SAM" id="MobiDB-lite"/>
    </source>
</evidence>
<feature type="compositionally biased region" description="Gly residues" evidence="1">
    <location>
        <begin position="112"/>
        <end position="123"/>
    </location>
</feature>
<feature type="compositionally biased region" description="Low complexity" evidence="1">
    <location>
        <begin position="196"/>
        <end position="213"/>
    </location>
</feature>
<keyword evidence="3" id="KW-1185">Reference proteome</keyword>
<evidence type="ECO:0000313" key="3">
    <source>
        <dbReference type="Proteomes" id="UP000823388"/>
    </source>
</evidence>
<gene>
    <name evidence="2" type="ORF">PVAP13_5KG557400</name>
</gene>
<name>A0A8T0SQE2_PANVG</name>
<protein>
    <submittedName>
        <fullName evidence="2">Uncharacterized protein</fullName>
    </submittedName>
</protein>